<protein>
    <submittedName>
        <fullName evidence="2">Uncharacterized protein</fullName>
    </submittedName>
</protein>
<sequence length="99" mass="11011">MVFIGISPIYQECVDLNALSLRYVPQQEPVVSIQVNVSKLKRYRVGLAPPPHEKDGNPEAPSETSLAYQLDLWRGPPYKKKGPDDAGSLSVRKVTHPPM</sequence>
<reference evidence="3" key="1">
    <citation type="submission" date="2016-10" db="EMBL/GenBank/DDBJ databases">
        <authorList>
            <person name="Varghese N."/>
            <person name="Submissions S."/>
        </authorList>
    </citation>
    <scope>NUCLEOTIDE SEQUENCE [LARGE SCALE GENOMIC DNA]</scope>
    <source>
        <strain evidence="3">DSM 45789</strain>
    </source>
</reference>
<evidence type="ECO:0000313" key="2">
    <source>
        <dbReference type="EMBL" id="SFS33645.1"/>
    </source>
</evidence>
<dbReference type="OrthoDB" id="9907777at2"/>
<name>A0A1I6P0I9_9BACL</name>
<accession>A0A1I6P0I9</accession>
<feature type="region of interest" description="Disordered" evidence="1">
    <location>
        <begin position="47"/>
        <end position="66"/>
    </location>
</feature>
<dbReference type="EMBL" id="FPAA01000001">
    <property type="protein sequence ID" value="SFS33645.1"/>
    <property type="molecule type" value="Genomic_DNA"/>
</dbReference>
<keyword evidence="3" id="KW-1185">Reference proteome</keyword>
<proteinExistence type="predicted"/>
<feature type="region of interest" description="Disordered" evidence="1">
    <location>
        <begin position="74"/>
        <end position="99"/>
    </location>
</feature>
<dbReference type="Proteomes" id="UP000198660">
    <property type="component" value="Unassembled WGS sequence"/>
</dbReference>
<organism evidence="2 3">
    <name type="scientific">Marininema halotolerans</name>
    <dbReference type="NCBI Taxonomy" id="1155944"/>
    <lineage>
        <taxon>Bacteria</taxon>
        <taxon>Bacillati</taxon>
        <taxon>Bacillota</taxon>
        <taxon>Bacilli</taxon>
        <taxon>Bacillales</taxon>
        <taxon>Thermoactinomycetaceae</taxon>
        <taxon>Marininema</taxon>
    </lineage>
</organism>
<evidence type="ECO:0000313" key="3">
    <source>
        <dbReference type="Proteomes" id="UP000198660"/>
    </source>
</evidence>
<evidence type="ECO:0000256" key="1">
    <source>
        <dbReference type="SAM" id="MobiDB-lite"/>
    </source>
</evidence>
<dbReference type="RefSeq" id="WP_091832694.1">
    <property type="nucleotide sequence ID" value="NZ_FPAA01000001.1"/>
</dbReference>
<gene>
    <name evidence="2" type="ORF">SAMN05444972_101274</name>
</gene>
<dbReference type="AlphaFoldDB" id="A0A1I6P0I9"/>